<dbReference type="AlphaFoldDB" id="A0A3P8DWU3"/>
<evidence type="ECO:0000313" key="2">
    <source>
        <dbReference type="Proteomes" id="UP000269396"/>
    </source>
</evidence>
<proteinExistence type="predicted"/>
<dbReference type="Proteomes" id="UP000269396">
    <property type="component" value="Unassembled WGS sequence"/>
</dbReference>
<evidence type="ECO:0000313" key="1">
    <source>
        <dbReference type="EMBL" id="VDP36604.1"/>
    </source>
</evidence>
<gene>
    <name evidence="1" type="ORF">SMTD_LOCUS6929</name>
</gene>
<keyword evidence="2" id="KW-1185">Reference proteome</keyword>
<accession>A0A3P8DWU3</accession>
<organism evidence="1 2">
    <name type="scientific">Schistosoma mattheei</name>
    <dbReference type="NCBI Taxonomy" id="31246"/>
    <lineage>
        <taxon>Eukaryota</taxon>
        <taxon>Metazoa</taxon>
        <taxon>Spiralia</taxon>
        <taxon>Lophotrochozoa</taxon>
        <taxon>Platyhelminthes</taxon>
        <taxon>Trematoda</taxon>
        <taxon>Digenea</taxon>
        <taxon>Strigeidida</taxon>
        <taxon>Schistosomatoidea</taxon>
        <taxon>Schistosomatidae</taxon>
        <taxon>Schistosoma</taxon>
    </lineage>
</organism>
<name>A0A3P8DWU3_9TREM</name>
<reference evidence="1 2" key="1">
    <citation type="submission" date="2018-11" db="EMBL/GenBank/DDBJ databases">
        <authorList>
            <consortium name="Pathogen Informatics"/>
        </authorList>
    </citation>
    <scope>NUCLEOTIDE SEQUENCE [LARGE SCALE GENOMIC DNA]</scope>
    <source>
        <strain>Denwood</strain>
        <strain evidence="2">Zambia</strain>
    </source>
</reference>
<dbReference type="EMBL" id="UZAL01027893">
    <property type="protein sequence ID" value="VDP36604.1"/>
    <property type="molecule type" value="Genomic_DNA"/>
</dbReference>
<sequence length="66" mass="7556">MSIFSVSLQISKSKVSPPYECRLFSILNIWSCESKQLAADSVCIDLLREICSAIIYVVWLLNCWQL</sequence>
<protein>
    <submittedName>
        <fullName evidence="1">Uncharacterized protein</fullName>
    </submittedName>
</protein>